<feature type="short sequence motif" description="HXTX 1" evidence="2">
    <location>
        <begin position="37"/>
        <end position="40"/>
    </location>
</feature>
<dbReference type="InterPro" id="IPR004175">
    <property type="entry name" value="RNA_CPDase"/>
</dbReference>
<dbReference type="HAMAP" id="MF_01940">
    <property type="entry name" value="RNA_CPDase"/>
    <property type="match status" value="1"/>
</dbReference>
<keyword evidence="4" id="KW-1185">Reference proteome</keyword>
<gene>
    <name evidence="3" type="primary">thpR</name>
    <name evidence="3" type="ORF">GCM10022211_21280</name>
</gene>
<comment type="caution">
    <text evidence="3">The sequence shown here is derived from an EMBL/GenBank/DDBJ whole genome shotgun (WGS) entry which is preliminary data.</text>
</comment>
<reference evidence="4" key="1">
    <citation type="journal article" date="2019" name="Int. J. Syst. Evol. Microbiol.">
        <title>The Global Catalogue of Microorganisms (GCM) 10K type strain sequencing project: providing services to taxonomists for standard genome sequencing and annotation.</title>
        <authorList>
            <consortium name="The Broad Institute Genomics Platform"/>
            <consortium name="The Broad Institute Genome Sequencing Center for Infectious Disease"/>
            <person name="Wu L."/>
            <person name="Ma J."/>
        </authorList>
    </citation>
    <scope>NUCLEOTIDE SEQUENCE [LARGE SCALE GENOMIC DNA]</scope>
    <source>
        <strain evidence="4">JCM 16603</strain>
    </source>
</reference>
<keyword evidence="1 2" id="KW-0378">Hydrolase</keyword>
<dbReference type="Gene3D" id="3.90.1140.10">
    <property type="entry name" value="Cyclic phosphodiesterase"/>
    <property type="match status" value="1"/>
</dbReference>
<dbReference type="InterPro" id="IPR009097">
    <property type="entry name" value="Cyclic_Pdiesterase"/>
</dbReference>
<comment type="catalytic activity">
    <reaction evidence="2">
        <text>a 3'-end 2',3'-cyclophospho-ribonucleotide-RNA + H2O = a 3'-end 2'-phospho-ribonucleotide-RNA + H(+)</text>
        <dbReference type="Rhea" id="RHEA:11828"/>
        <dbReference type="Rhea" id="RHEA-COMP:10464"/>
        <dbReference type="Rhea" id="RHEA-COMP:17353"/>
        <dbReference type="ChEBI" id="CHEBI:15377"/>
        <dbReference type="ChEBI" id="CHEBI:15378"/>
        <dbReference type="ChEBI" id="CHEBI:83064"/>
        <dbReference type="ChEBI" id="CHEBI:173113"/>
        <dbReference type="EC" id="3.1.4.58"/>
    </reaction>
</comment>
<comment type="function">
    <text evidence="2">Hydrolyzes RNA 2',3'-cyclic phosphodiester to an RNA 2'-phosphomonoester.</text>
</comment>
<feature type="short sequence motif" description="HXTX 2" evidence="2">
    <location>
        <begin position="120"/>
        <end position="123"/>
    </location>
</feature>
<dbReference type="NCBIfam" id="TIGR02258">
    <property type="entry name" value="2_5_ligase"/>
    <property type="match status" value="1"/>
</dbReference>
<dbReference type="EMBL" id="BAAAZD010000002">
    <property type="protein sequence ID" value="GAA4007651.1"/>
    <property type="molecule type" value="Genomic_DNA"/>
</dbReference>
<dbReference type="PANTHER" id="PTHR35561">
    <property type="entry name" value="RNA 2',3'-CYCLIC PHOSPHODIESTERASE"/>
    <property type="match status" value="1"/>
</dbReference>
<name>A0ABP7S7E7_9SPHN</name>
<comment type="similarity">
    <text evidence="2">Belongs to the 2H phosphoesterase superfamily. ThpR family.</text>
</comment>
<accession>A0ABP7S7E7</accession>
<dbReference type="EC" id="3.1.4.58" evidence="2"/>
<dbReference type="Pfam" id="PF13563">
    <property type="entry name" value="2_5_RNA_ligase2"/>
    <property type="match status" value="1"/>
</dbReference>
<dbReference type="SUPFAM" id="SSF55144">
    <property type="entry name" value="LigT-like"/>
    <property type="match status" value="1"/>
</dbReference>
<dbReference type="Proteomes" id="UP001501310">
    <property type="component" value="Unassembled WGS sequence"/>
</dbReference>
<evidence type="ECO:0000256" key="1">
    <source>
        <dbReference type="ARBA" id="ARBA00022801"/>
    </source>
</evidence>
<sequence length="176" mass="19017">MHRLFVALPVPDDIAEPLLDLMDGPERLRWSAVDHLHLTLRFIGEVDGAAAEDVAAALSSLHLAPFELRLQGVGHFHHRRAGALWAGVEPRAPVAALAARIERAVVMAGLPAEGRAFVPHVTLARWSGPAPELQPWLTRHGSLASAAWTVRTFTLFESQLGRHGAHHEPVATFGAG</sequence>
<dbReference type="RefSeq" id="WP_344710250.1">
    <property type="nucleotide sequence ID" value="NZ_BAAAZD010000002.1"/>
</dbReference>
<proteinExistence type="inferred from homology"/>
<evidence type="ECO:0000313" key="4">
    <source>
        <dbReference type="Proteomes" id="UP001501310"/>
    </source>
</evidence>
<feature type="active site" description="Proton acceptor" evidence="2">
    <location>
        <position position="120"/>
    </location>
</feature>
<evidence type="ECO:0000256" key="2">
    <source>
        <dbReference type="HAMAP-Rule" id="MF_01940"/>
    </source>
</evidence>
<evidence type="ECO:0000313" key="3">
    <source>
        <dbReference type="EMBL" id="GAA4007651.1"/>
    </source>
</evidence>
<feature type="active site" description="Proton donor" evidence="2">
    <location>
        <position position="37"/>
    </location>
</feature>
<protein>
    <recommendedName>
        <fullName evidence="2">RNA 2',3'-cyclic phosphodiesterase</fullName>
        <shortName evidence="2">RNA 2',3'-CPDase</shortName>
        <ecNumber evidence="2">3.1.4.58</ecNumber>
    </recommendedName>
</protein>
<dbReference type="PANTHER" id="PTHR35561:SF1">
    <property type="entry name" value="RNA 2',3'-CYCLIC PHOSPHODIESTERASE"/>
    <property type="match status" value="1"/>
</dbReference>
<organism evidence="3 4">
    <name type="scientific">Sphingomonas humi</name>
    <dbReference type="NCBI Taxonomy" id="335630"/>
    <lineage>
        <taxon>Bacteria</taxon>
        <taxon>Pseudomonadati</taxon>
        <taxon>Pseudomonadota</taxon>
        <taxon>Alphaproteobacteria</taxon>
        <taxon>Sphingomonadales</taxon>
        <taxon>Sphingomonadaceae</taxon>
        <taxon>Sphingomonas</taxon>
    </lineage>
</organism>